<dbReference type="SUPFAM" id="SSF63825">
    <property type="entry name" value="YWTD domain"/>
    <property type="match status" value="1"/>
</dbReference>
<dbReference type="InterPro" id="IPR032485">
    <property type="entry name" value="LRP1-like_beta_prop"/>
</dbReference>
<dbReference type="RefSeq" id="WP_210659233.1">
    <property type="nucleotide sequence ID" value="NZ_JAGKSP010000005.1"/>
</dbReference>
<name>A0ABS5CDV6_9BACL</name>
<gene>
    <name evidence="2" type="ORF">I8J30_15755</name>
</gene>
<accession>A0ABS5CDV6</accession>
<evidence type="ECO:0000313" key="3">
    <source>
        <dbReference type="Proteomes" id="UP000673394"/>
    </source>
</evidence>
<sequence length="164" mass="18230">MYKIHLADMKQMKLSGPVKEFWLKNNRIYYVEDDTGYLKSTDLNGADEKTLVGRTMYQVQLFNGSFYYTLNAAGGSIANGPGMLFRYDIAGGKEVKLSDRAVTSFYIGAAGIYYVSEGLDWGLYKVTADGGNVWLVKDRIASTLLTDAGIVYTLTYQEGTYSAK</sequence>
<dbReference type="EMBL" id="JAGKSP010000005">
    <property type="protein sequence ID" value="MBP3964172.1"/>
    <property type="molecule type" value="Genomic_DNA"/>
</dbReference>
<evidence type="ECO:0000259" key="1">
    <source>
        <dbReference type="Pfam" id="PF16472"/>
    </source>
</evidence>
<keyword evidence="3" id="KW-1185">Reference proteome</keyword>
<protein>
    <submittedName>
        <fullName evidence="2">DUF5050 domain-containing protein</fullName>
    </submittedName>
</protein>
<organism evidence="2 3">
    <name type="scientific">Paenibacillus lignilyticus</name>
    <dbReference type="NCBI Taxonomy" id="1172615"/>
    <lineage>
        <taxon>Bacteria</taxon>
        <taxon>Bacillati</taxon>
        <taxon>Bacillota</taxon>
        <taxon>Bacilli</taxon>
        <taxon>Bacillales</taxon>
        <taxon>Paenibacillaceae</taxon>
        <taxon>Paenibacillus</taxon>
    </lineage>
</organism>
<evidence type="ECO:0000313" key="2">
    <source>
        <dbReference type="EMBL" id="MBP3964172.1"/>
    </source>
</evidence>
<reference evidence="2 3" key="1">
    <citation type="submission" date="2021-04" db="EMBL/GenBank/DDBJ databases">
        <title>Paenibacillus sp. DLE-14 whole genome sequence.</title>
        <authorList>
            <person name="Ham Y.J."/>
        </authorList>
    </citation>
    <scope>NUCLEOTIDE SEQUENCE [LARGE SCALE GENOMIC DNA]</scope>
    <source>
        <strain evidence="2 3">DLE-14</strain>
    </source>
</reference>
<feature type="domain" description="Prolow-density lipoprotein receptor-related protein 1-like beta-propeller" evidence="1">
    <location>
        <begin position="84"/>
        <end position="158"/>
    </location>
</feature>
<comment type="caution">
    <text evidence="2">The sequence shown here is derived from an EMBL/GenBank/DDBJ whole genome shotgun (WGS) entry which is preliminary data.</text>
</comment>
<proteinExistence type="predicted"/>
<dbReference type="Proteomes" id="UP000673394">
    <property type="component" value="Unassembled WGS sequence"/>
</dbReference>
<dbReference type="Pfam" id="PF16472">
    <property type="entry name" value="DUF5050"/>
    <property type="match status" value="1"/>
</dbReference>